<organism evidence="12 13">
    <name type="scientific">Basidiobolus meristosporus CBS 931.73</name>
    <dbReference type="NCBI Taxonomy" id="1314790"/>
    <lineage>
        <taxon>Eukaryota</taxon>
        <taxon>Fungi</taxon>
        <taxon>Fungi incertae sedis</taxon>
        <taxon>Zoopagomycota</taxon>
        <taxon>Entomophthoromycotina</taxon>
        <taxon>Basidiobolomycetes</taxon>
        <taxon>Basidiobolales</taxon>
        <taxon>Basidiobolaceae</taxon>
        <taxon>Basidiobolus</taxon>
    </lineage>
</organism>
<dbReference type="InterPro" id="IPR001594">
    <property type="entry name" value="Palmitoyltrfase_DHHC"/>
</dbReference>
<evidence type="ECO:0000256" key="10">
    <source>
        <dbReference type="RuleBase" id="RU079119"/>
    </source>
</evidence>
<dbReference type="Pfam" id="PF01529">
    <property type="entry name" value="DHHC"/>
    <property type="match status" value="1"/>
</dbReference>
<dbReference type="AlphaFoldDB" id="A0A1Y1XU78"/>
<evidence type="ECO:0000313" key="12">
    <source>
        <dbReference type="EMBL" id="ORX89309.1"/>
    </source>
</evidence>
<protein>
    <recommendedName>
        <fullName evidence="10">Palmitoyltransferase</fullName>
        <ecNumber evidence="10">2.3.1.225</ecNumber>
    </recommendedName>
</protein>
<comment type="similarity">
    <text evidence="10">Belongs to the DHHC palmitoyltransferase family.</text>
</comment>
<dbReference type="Proteomes" id="UP000193498">
    <property type="component" value="Unassembled WGS sequence"/>
</dbReference>
<comment type="domain">
    <text evidence="10">The DHHC domain is required for palmitoyltransferase activity.</text>
</comment>
<keyword evidence="8 10" id="KW-0012">Acyltransferase</keyword>
<name>A0A1Y1XU78_9FUNG</name>
<evidence type="ECO:0000259" key="11">
    <source>
        <dbReference type="Pfam" id="PF01529"/>
    </source>
</evidence>
<evidence type="ECO:0000256" key="8">
    <source>
        <dbReference type="ARBA" id="ARBA00023315"/>
    </source>
</evidence>
<evidence type="ECO:0000256" key="7">
    <source>
        <dbReference type="ARBA" id="ARBA00023288"/>
    </source>
</evidence>
<dbReference type="STRING" id="1314790.A0A1Y1XU78"/>
<dbReference type="InterPro" id="IPR039859">
    <property type="entry name" value="PFA4/ZDH16/20/ERF2-like"/>
</dbReference>
<proteinExistence type="inferred from homology"/>
<keyword evidence="3 10" id="KW-0812">Transmembrane</keyword>
<evidence type="ECO:0000256" key="5">
    <source>
        <dbReference type="ARBA" id="ARBA00023136"/>
    </source>
</evidence>
<evidence type="ECO:0000256" key="1">
    <source>
        <dbReference type="ARBA" id="ARBA00004141"/>
    </source>
</evidence>
<keyword evidence="7" id="KW-0449">Lipoprotein</keyword>
<evidence type="ECO:0000256" key="4">
    <source>
        <dbReference type="ARBA" id="ARBA00022989"/>
    </source>
</evidence>
<evidence type="ECO:0000313" key="13">
    <source>
        <dbReference type="Proteomes" id="UP000193498"/>
    </source>
</evidence>
<dbReference type="EC" id="2.3.1.225" evidence="10"/>
<sequence>MKSTNWVLEGTGPDQIQVSYCNHCGTHKPQRCHHCSSCDKCILKMDQYVVFMINRCVGWRNYKIFYLLILYTSLYCIYIPASVTYPVVARYNVSTRQGVHIEWTLLIALASLLGIFLVAFTVFHTRLILRNQTTIENIRQKQKHIEPRVNVYDLGPLENWKAIMGASFWLWFGTKSSVSFVLWCPVTLLTHSPTFTPTP</sequence>
<dbReference type="InParanoid" id="A0A1Y1XU78"/>
<dbReference type="FunCoup" id="A0A1Y1XU78">
    <property type="interactions" value="301"/>
</dbReference>
<keyword evidence="13" id="KW-1185">Reference proteome</keyword>
<dbReference type="EMBL" id="MCFE01000458">
    <property type="protein sequence ID" value="ORX89309.1"/>
    <property type="molecule type" value="Genomic_DNA"/>
</dbReference>
<comment type="caution">
    <text evidence="12">The sequence shown here is derived from an EMBL/GenBank/DDBJ whole genome shotgun (WGS) entry which is preliminary data.</text>
</comment>
<accession>A0A1Y1XU78</accession>
<dbReference type="GO" id="GO:0019706">
    <property type="term" value="F:protein-cysteine S-palmitoyltransferase activity"/>
    <property type="evidence" value="ECO:0007669"/>
    <property type="project" value="UniProtKB-EC"/>
</dbReference>
<comment type="subcellular location">
    <subcellularLocation>
        <location evidence="1">Membrane</location>
        <topology evidence="1">Multi-pass membrane protein</topology>
    </subcellularLocation>
</comment>
<keyword evidence="5 10" id="KW-0472">Membrane</keyword>
<dbReference type="GO" id="GO:0016020">
    <property type="term" value="C:membrane"/>
    <property type="evidence" value="ECO:0007669"/>
    <property type="project" value="UniProtKB-SubCell"/>
</dbReference>
<evidence type="ECO:0000256" key="3">
    <source>
        <dbReference type="ARBA" id="ARBA00022692"/>
    </source>
</evidence>
<dbReference type="PANTHER" id="PTHR12246">
    <property type="entry name" value="PALMITOYLTRANSFERASE ZDHHC16"/>
    <property type="match status" value="1"/>
</dbReference>
<evidence type="ECO:0000256" key="6">
    <source>
        <dbReference type="ARBA" id="ARBA00023139"/>
    </source>
</evidence>
<gene>
    <name evidence="12" type="ORF">K493DRAFT_233998</name>
</gene>
<keyword evidence="6" id="KW-0564">Palmitate</keyword>
<dbReference type="PROSITE" id="PS50216">
    <property type="entry name" value="DHHC"/>
    <property type="match status" value="1"/>
</dbReference>
<evidence type="ECO:0000256" key="2">
    <source>
        <dbReference type="ARBA" id="ARBA00022679"/>
    </source>
</evidence>
<keyword evidence="4 10" id="KW-1133">Transmembrane helix</keyword>
<reference evidence="12 13" key="1">
    <citation type="submission" date="2016-07" db="EMBL/GenBank/DDBJ databases">
        <title>Pervasive Adenine N6-methylation of Active Genes in Fungi.</title>
        <authorList>
            <consortium name="DOE Joint Genome Institute"/>
            <person name="Mondo S.J."/>
            <person name="Dannebaum R.O."/>
            <person name="Kuo R.C."/>
            <person name="Labutti K."/>
            <person name="Haridas S."/>
            <person name="Kuo A."/>
            <person name="Salamov A."/>
            <person name="Ahrendt S.R."/>
            <person name="Lipzen A."/>
            <person name="Sullivan W."/>
            <person name="Andreopoulos W.B."/>
            <person name="Clum A."/>
            <person name="Lindquist E."/>
            <person name="Daum C."/>
            <person name="Ramamoorthy G.K."/>
            <person name="Gryganskyi A."/>
            <person name="Culley D."/>
            <person name="Magnuson J.K."/>
            <person name="James T.Y."/>
            <person name="O'Malley M.A."/>
            <person name="Stajich J.E."/>
            <person name="Spatafora J.W."/>
            <person name="Visel A."/>
            <person name="Grigoriev I.V."/>
        </authorList>
    </citation>
    <scope>NUCLEOTIDE SEQUENCE [LARGE SCALE GENOMIC DNA]</scope>
    <source>
        <strain evidence="12 13">CBS 931.73</strain>
    </source>
</reference>
<dbReference type="OrthoDB" id="9909019at2759"/>
<feature type="transmembrane region" description="Helical" evidence="10">
    <location>
        <begin position="64"/>
        <end position="83"/>
    </location>
</feature>
<comment type="catalytic activity">
    <reaction evidence="9 10">
        <text>L-cysteinyl-[protein] + hexadecanoyl-CoA = S-hexadecanoyl-L-cysteinyl-[protein] + CoA</text>
        <dbReference type="Rhea" id="RHEA:36683"/>
        <dbReference type="Rhea" id="RHEA-COMP:10131"/>
        <dbReference type="Rhea" id="RHEA-COMP:11032"/>
        <dbReference type="ChEBI" id="CHEBI:29950"/>
        <dbReference type="ChEBI" id="CHEBI:57287"/>
        <dbReference type="ChEBI" id="CHEBI:57379"/>
        <dbReference type="ChEBI" id="CHEBI:74151"/>
        <dbReference type="EC" id="2.3.1.225"/>
    </reaction>
</comment>
<keyword evidence="2 10" id="KW-0808">Transferase</keyword>
<feature type="domain" description="Palmitoyltransferase DHHC" evidence="11">
    <location>
        <begin position="17"/>
        <end position="140"/>
    </location>
</feature>
<feature type="transmembrane region" description="Helical" evidence="10">
    <location>
        <begin position="103"/>
        <end position="123"/>
    </location>
</feature>
<evidence type="ECO:0000256" key="9">
    <source>
        <dbReference type="ARBA" id="ARBA00048048"/>
    </source>
</evidence>